<feature type="compositionally biased region" description="Polar residues" evidence="1">
    <location>
        <begin position="1"/>
        <end position="11"/>
    </location>
</feature>
<sequence length="449" mass="48990">MDPTMAHTTGRSGPAMTEDRQPDSTEPPASDQRGEDPARTVGGGHPPDPGPDPDPGWRPDDTRADHWRNVYGKLAQRHRPRREDVLPFLLIRAFSPGDRGQRPLWPPVVCWESPDILLIDAAWTGPFDPGRLVASPTAGRSYRLFVRVWNLGLLPAVGVHIRAWWVQPGFFGQANQGQPGYEPTLVGGAMVDLDDRTRADSQRLIELDRPWSIPADISGHECLVATVSCPADQWSGRWDCNTDRHFGQRNLTVLTGQQDAGPLLRTLGDNLPRLGALHLTHGGPAAGPLLNAIAGGRLTIVPPQGDPFPTTVTPVPFDDLRHGVRTELEQHVLTIIRVEVDRTIIVRSDLLAALLAERNAPDPFTDIPALPGLIRDLPREDIDLVGAVTRRPLVQAVPDALRTLLDIDNLQAAHIASAMGGPSRSQHLLRFTATELDGRLVGGYSLVVT</sequence>
<proteinExistence type="predicted"/>
<evidence type="ECO:0000256" key="1">
    <source>
        <dbReference type="SAM" id="MobiDB-lite"/>
    </source>
</evidence>
<protein>
    <submittedName>
        <fullName evidence="2">Uncharacterized protein</fullName>
    </submittedName>
</protein>
<organism evidence="2 3">
    <name type="scientific">Amycolatopsis balhimycina DSM 5908</name>
    <dbReference type="NCBI Taxonomy" id="1081091"/>
    <lineage>
        <taxon>Bacteria</taxon>
        <taxon>Bacillati</taxon>
        <taxon>Actinomycetota</taxon>
        <taxon>Actinomycetes</taxon>
        <taxon>Pseudonocardiales</taxon>
        <taxon>Pseudonocardiaceae</taxon>
        <taxon>Amycolatopsis</taxon>
    </lineage>
</organism>
<gene>
    <name evidence="2" type="ORF">DMA12_12695</name>
</gene>
<feature type="region of interest" description="Disordered" evidence="1">
    <location>
        <begin position="1"/>
        <end position="64"/>
    </location>
</feature>
<dbReference type="EMBL" id="QHHU01000015">
    <property type="protein sequence ID" value="RSM45733.1"/>
    <property type="molecule type" value="Genomic_DNA"/>
</dbReference>
<feature type="compositionally biased region" description="Basic and acidic residues" evidence="1">
    <location>
        <begin position="55"/>
        <end position="64"/>
    </location>
</feature>
<reference evidence="2 3" key="1">
    <citation type="submission" date="2018-05" db="EMBL/GenBank/DDBJ databases">
        <title>Evolution of GPA BGCs.</title>
        <authorList>
            <person name="Waglechner N."/>
            <person name="Wright G.D."/>
        </authorList>
    </citation>
    <scope>NUCLEOTIDE SEQUENCE [LARGE SCALE GENOMIC DNA]</scope>
    <source>
        <strain evidence="2 3">DSM 5908</strain>
    </source>
</reference>
<comment type="caution">
    <text evidence="2">The sequence shown here is derived from an EMBL/GenBank/DDBJ whole genome shotgun (WGS) entry which is preliminary data.</text>
</comment>
<dbReference type="AlphaFoldDB" id="A0A428WRS4"/>
<accession>A0A428WRS4</accession>
<keyword evidence="3" id="KW-1185">Reference proteome</keyword>
<dbReference type="Proteomes" id="UP000286716">
    <property type="component" value="Unassembled WGS sequence"/>
</dbReference>
<evidence type="ECO:0000313" key="3">
    <source>
        <dbReference type="Proteomes" id="UP000286716"/>
    </source>
</evidence>
<name>A0A428WRS4_AMYBA</name>
<evidence type="ECO:0000313" key="2">
    <source>
        <dbReference type="EMBL" id="RSM45733.1"/>
    </source>
</evidence>